<feature type="non-terminal residue" evidence="2">
    <location>
        <position position="1"/>
    </location>
</feature>
<dbReference type="EMBL" id="BTRK01000001">
    <property type="protein sequence ID" value="GMR31573.1"/>
    <property type="molecule type" value="Genomic_DNA"/>
</dbReference>
<proteinExistence type="predicted"/>
<evidence type="ECO:0000256" key="1">
    <source>
        <dbReference type="SAM" id="MobiDB-lite"/>
    </source>
</evidence>
<feature type="region of interest" description="Disordered" evidence="1">
    <location>
        <begin position="70"/>
        <end position="90"/>
    </location>
</feature>
<feature type="region of interest" description="Disordered" evidence="1">
    <location>
        <begin position="130"/>
        <end position="171"/>
    </location>
</feature>
<dbReference type="Proteomes" id="UP001328107">
    <property type="component" value="Unassembled WGS sequence"/>
</dbReference>
<evidence type="ECO:0000313" key="2">
    <source>
        <dbReference type="EMBL" id="GMR31573.1"/>
    </source>
</evidence>
<organism evidence="2 3">
    <name type="scientific">Pristionchus mayeri</name>
    <dbReference type="NCBI Taxonomy" id="1317129"/>
    <lineage>
        <taxon>Eukaryota</taxon>
        <taxon>Metazoa</taxon>
        <taxon>Ecdysozoa</taxon>
        <taxon>Nematoda</taxon>
        <taxon>Chromadorea</taxon>
        <taxon>Rhabditida</taxon>
        <taxon>Rhabditina</taxon>
        <taxon>Diplogasteromorpha</taxon>
        <taxon>Diplogasteroidea</taxon>
        <taxon>Neodiplogasteridae</taxon>
        <taxon>Pristionchus</taxon>
    </lineage>
</organism>
<comment type="caution">
    <text evidence="2">The sequence shown here is derived from an EMBL/GenBank/DDBJ whole genome shotgun (WGS) entry which is preliminary data.</text>
</comment>
<evidence type="ECO:0000313" key="3">
    <source>
        <dbReference type="Proteomes" id="UP001328107"/>
    </source>
</evidence>
<reference evidence="3" key="1">
    <citation type="submission" date="2022-10" db="EMBL/GenBank/DDBJ databases">
        <title>Genome assembly of Pristionchus species.</title>
        <authorList>
            <person name="Yoshida K."/>
            <person name="Sommer R.J."/>
        </authorList>
    </citation>
    <scope>NUCLEOTIDE SEQUENCE [LARGE SCALE GENOMIC DNA]</scope>
    <source>
        <strain evidence="3">RS5460</strain>
    </source>
</reference>
<protein>
    <submittedName>
        <fullName evidence="2">Uncharacterized protein</fullName>
    </submittedName>
</protein>
<name>A0AAN4Z457_9BILA</name>
<dbReference type="AlphaFoldDB" id="A0AAN4Z457"/>
<accession>A0AAN4Z457</accession>
<sequence length="171" mass="18987">FQKMATAAETRSSPFRFFKIGKKDVDKKDIKSPVKKGKLAKKTQVHAEFSSNMSLDDDPESLIESLQALGDDQPKVARSIPKNSKPQKHIDRSLKDCLYTQEVYDGMLEDSLKMCDLLASHFDECMENVRRDDASSKNSSLETRSETDSGRGASSPASPPPVRRTGAPHDV</sequence>
<keyword evidence="3" id="KW-1185">Reference proteome</keyword>
<gene>
    <name evidence="2" type="ORF">PMAYCL1PPCAC_01768</name>
</gene>